<feature type="compositionally biased region" description="Polar residues" evidence="4">
    <location>
        <begin position="994"/>
        <end position="1012"/>
    </location>
</feature>
<dbReference type="InterPro" id="IPR001487">
    <property type="entry name" value="Bromodomain"/>
</dbReference>
<reference evidence="6" key="4">
    <citation type="submission" date="2025-08" db="UniProtKB">
        <authorList>
            <consortium name="Ensembl"/>
        </authorList>
    </citation>
    <scope>IDENTIFICATION</scope>
</reference>
<dbReference type="Ensembl" id="ENSEEET00000022298.2">
    <property type="protein sequence ID" value="ENSEEEP00000022049.2"/>
    <property type="gene ID" value="ENSEEEG00000010711.2"/>
</dbReference>
<evidence type="ECO:0000256" key="1">
    <source>
        <dbReference type="ARBA" id="ARBA00023117"/>
    </source>
</evidence>
<sequence length="1911" mass="204011">SAELEVCLPAWSAARTDTLGGNLDVKLDMALGDEQLTLELQQAYRIFHSFLLEKHKAITAPFWQSVGPGDQRVQAPRNDMCFKKMDDKFVNREYESITEFVADFRLMLENCYRFHGVDHWISKQAQKLEIMLEQKLTLLSRALREKTSLAVTSRGRFGTEDERGPPGTSSRRRSVPRSLAAITVGGCESIMVQALRMEEQRRAKEDKRQRELVKKEAEEASAKEVEQWEQCLLSLAEPWPVATMWELPAVGHFLCLAQTALNLPEIVFFELERCLLMPRCSSFLAKVMTSLLCQPHRRATLHRRPALAYRRWEAELRRRVLGWYQAVGGAEDQAACAERLGLCHRFFWTLGETSPLEDVAFHLLPFKQRVWLLKGLCDHVYETQKDVQDAVLGQPIHECRESILGYDGQENAYIHFPHFCGADLRIYCQSPCTPLTYPMPMLRVKKLSREAEAEGSAGPAGSLEAKVENGDPSGARLVGGDCYHGKSPANFLGTDTLKAPLPSDVAAAPHNGPPACRDWGPCPGRPADSAAEPESRPCCGSTAAAGRTCSSRPPRTTGVPSRKKKKKKKGARGVAARRPGLKRRGQARAARGGLRKAATSAKRREKRKRKLGEGGTDGRPRFQLQNTLGSDQMFELRDLISKTEDELDDLESTRKRCGRWYSKREAVKDLHITLIRLLNELSPWEPKLIKAFQRNRNTFSFLFFFSECENHLGNESLGCLVSRPEVITTVSDSGPLTRSSKRRQSGVPEENLSPSKKGKMVFNDSVTLESQTEVKSKDQSTAGTNSESTDRISLAAAPIGTFQGRCKPIQALLAKSVGNKVTLISHPQAAAMAGALKLPSKMASEAVPPTKPALSCQPSSQKSPVQVVYKMPEGFSLVKKDGTPVKFPVQPVVDQTTGEKAMQQVIILPSNMLIQRAEEKRNVQPSSITPVSISETATLLSSTPGFTVPENKLAVQQVAPLKDASFVKSPSPTASPIVQKRASCRDLPAPMKTTEPSSTLHRSSTTPSSFSDPNKCDAKQELKTVCIRDSQSILVTTRGGNTGVVKVQTSGQREESALPPSLVYAIPPKFQAFLVPKTSATATSTAQAARTTTTAEPFPLSVNKGTSFKSAPLSPLRCVNPVIPSHLGERTSNTVTQSHGSRVPIVSISGSVAKSPQTLIPVNSITPNPFQSNTSVSAAQVIPQTSAFKSIPRPTQKSSQVSSLVPDQSTFQKVFLVTPTASLSLSTSSITTASAPLTATGSRVMFMSQSASACSTVTILKGSVTSDSSMTGKITSSEAREVRPNLGRVIGSMTAGTPTKVQDMNISGLTASISDKTAVRNKMAPPAEAAIKLESVTVSGVPDTSSGLAFVQNSKPTASSCMPLNIKGPVTVMGSTDDKTVMFSTYGPGHMASSALLSAVQQKSSLMTATVSTSNVPHNRLELVVGSSTPNSGPTLGSLINKDATLLRSLTAEKTGPAKCAGSAPSPVSLPVITSIPSFSQTVTPSTTIAPHISGTASLTPQPVMTSVVSPPVNSNTSTTTVQEKFVISTTAPLAPGTQLLINNTRFVVPAQGLGPGSHVLLISGPALHPAGPQRTSPVLPFPRGPGAPASPGTSGVQGPRMVEPGAQATAQHTPIRLPALSYTHSHLPPAPTTAKAGPSALVNKPLNAVRASLVSTDSTALAQVAPLGTVLSSGQRNLTSILRLPSFLAPEGKIMHGGASCPPKIITVTAQSQRSSPSMATPALLQTGLVPAPPKPSAIPTASPVIPRTSPVVAVPPMSSTVSRLQTLPVATFPPIGGPVNNSLTTAAATVPLPVNTVIMAPCQPVGPLQAGDIRMPVVMTNPPQVQGKGPVQVQGAQTIHTSHKLLLSPDGAILNVLRCPTLQSLPVMANTMTTRMVIPTSDSVTGSLLNTLDPQRILTSDTNAEGPNK</sequence>
<keyword evidence="7" id="KW-1185">Reference proteome</keyword>
<reference evidence="7" key="2">
    <citation type="journal article" date="2017" name="Sci. Adv.">
        <title>A tail of two voltages: Proteomic comparison of the three electric organs of the electric eel.</title>
        <authorList>
            <person name="Traeger L.L."/>
            <person name="Sabat G."/>
            <person name="Barrett-Wilt G.A."/>
            <person name="Wells G.B."/>
            <person name="Sussman M.R."/>
        </authorList>
    </citation>
    <scope>NUCLEOTIDE SEQUENCE [LARGE SCALE GENOMIC DNA]</scope>
</reference>
<name>A0A4W4FE29_ELEEL</name>
<feature type="region of interest" description="Disordered" evidence="4">
    <location>
        <begin position="153"/>
        <end position="175"/>
    </location>
</feature>
<evidence type="ECO:0000256" key="3">
    <source>
        <dbReference type="SAM" id="Coils"/>
    </source>
</evidence>
<dbReference type="Pfam" id="PF23450">
    <property type="entry name" value="KIAA2026_hel"/>
    <property type="match status" value="1"/>
</dbReference>
<keyword evidence="3" id="KW-0175">Coiled coil</keyword>
<dbReference type="SUPFAM" id="SSF47370">
    <property type="entry name" value="Bromodomain"/>
    <property type="match status" value="1"/>
</dbReference>
<keyword evidence="1 2" id="KW-0103">Bromodomain</keyword>
<evidence type="ECO:0000313" key="6">
    <source>
        <dbReference type="Ensembl" id="ENSEEEP00000022049.2"/>
    </source>
</evidence>
<dbReference type="Gene3D" id="1.20.920.10">
    <property type="entry name" value="Bromodomain-like"/>
    <property type="match status" value="1"/>
</dbReference>
<gene>
    <name evidence="6" type="primary">KIAA2026</name>
</gene>
<dbReference type="PANTHER" id="PTHR31095">
    <property type="entry name" value="RIKEN CDNA 9930021J03 GENE"/>
    <property type="match status" value="1"/>
</dbReference>
<feature type="compositionally biased region" description="Basic residues" evidence="4">
    <location>
        <begin position="601"/>
        <end position="610"/>
    </location>
</feature>
<dbReference type="PROSITE" id="PS50014">
    <property type="entry name" value="BROMODOMAIN_2"/>
    <property type="match status" value="1"/>
</dbReference>
<dbReference type="InterPro" id="IPR040214">
    <property type="entry name" value="BRD10"/>
</dbReference>
<feature type="region of interest" description="Disordered" evidence="4">
    <location>
        <begin position="966"/>
        <end position="1015"/>
    </location>
</feature>
<protein>
    <recommendedName>
        <fullName evidence="5">Bromo domain-containing protein</fullName>
    </recommendedName>
</protein>
<organism evidence="6 7">
    <name type="scientific">Electrophorus electricus</name>
    <name type="common">Electric eel</name>
    <name type="synonym">Gymnotus electricus</name>
    <dbReference type="NCBI Taxonomy" id="8005"/>
    <lineage>
        <taxon>Eukaryota</taxon>
        <taxon>Metazoa</taxon>
        <taxon>Chordata</taxon>
        <taxon>Craniata</taxon>
        <taxon>Vertebrata</taxon>
        <taxon>Euteleostomi</taxon>
        <taxon>Actinopterygii</taxon>
        <taxon>Neopterygii</taxon>
        <taxon>Teleostei</taxon>
        <taxon>Ostariophysi</taxon>
        <taxon>Gymnotiformes</taxon>
        <taxon>Gymnotoidei</taxon>
        <taxon>Gymnotidae</taxon>
        <taxon>Electrophorus</taxon>
    </lineage>
</organism>
<dbReference type="OMA" id="DAQENAY"/>
<dbReference type="Pfam" id="PF00439">
    <property type="entry name" value="Bromodomain"/>
    <property type="match status" value="1"/>
</dbReference>
<dbReference type="SMART" id="SM00297">
    <property type="entry name" value="BROMO"/>
    <property type="match status" value="1"/>
</dbReference>
<accession>A0A4W4FE29</accession>
<evidence type="ECO:0000256" key="4">
    <source>
        <dbReference type="SAM" id="MobiDB-lite"/>
    </source>
</evidence>
<reference evidence="6" key="5">
    <citation type="submission" date="2025-09" db="UniProtKB">
        <authorList>
            <consortium name="Ensembl"/>
        </authorList>
    </citation>
    <scope>IDENTIFICATION</scope>
</reference>
<feature type="region of interest" description="Disordered" evidence="4">
    <location>
        <begin position="526"/>
        <end position="625"/>
    </location>
</feature>
<dbReference type="CDD" id="cd04369">
    <property type="entry name" value="Bromodomain"/>
    <property type="match status" value="1"/>
</dbReference>
<reference evidence="6" key="3">
    <citation type="submission" date="2020-05" db="EMBL/GenBank/DDBJ databases">
        <title>Electrophorus electricus (electric eel) genome, fEleEle1, primary haplotype.</title>
        <authorList>
            <person name="Myers G."/>
            <person name="Meyer A."/>
            <person name="Fedrigo O."/>
            <person name="Formenti G."/>
            <person name="Rhie A."/>
            <person name="Tracey A."/>
            <person name="Sims Y."/>
            <person name="Jarvis E.D."/>
        </authorList>
    </citation>
    <scope>NUCLEOTIDE SEQUENCE [LARGE SCALE GENOMIC DNA]</scope>
</reference>
<dbReference type="InterPro" id="IPR056522">
    <property type="entry name" value="KIAA2026_hel"/>
</dbReference>
<dbReference type="PANTHER" id="PTHR31095:SF3">
    <property type="entry name" value="RIKEN CDNA 9930021J03 GENE"/>
    <property type="match status" value="1"/>
</dbReference>
<dbReference type="GeneTree" id="ENSGT00390000011483"/>
<dbReference type="Proteomes" id="UP000314983">
    <property type="component" value="Chromosome 22"/>
</dbReference>
<proteinExistence type="predicted"/>
<dbReference type="STRING" id="8005.ENSEEEP00000022049"/>
<feature type="coiled-coil region" evidence="3">
    <location>
        <begin position="196"/>
        <end position="223"/>
    </location>
</feature>
<feature type="region of interest" description="Disordered" evidence="4">
    <location>
        <begin position="1583"/>
        <end position="1602"/>
    </location>
</feature>
<evidence type="ECO:0000259" key="5">
    <source>
        <dbReference type="PROSITE" id="PS50014"/>
    </source>
</evidence>
<feature type="compositionally biased region" description="Low complexity" evidence="4">
    <location>
        <begin position="587"/>
        <end position="600"/>
    </location>
</feature>
<evidence type="ECO:0000313" key="7">
    <source>
        <dbReference type="Proteomes" id="UP000314983"/>
    </source>
</evidence>
<feature type="compositionally biased region" description="Basic residues" evidence="4">
    <location>
        <begin position="561"/>
        <end position="571"/>
    </location>
</feature>
<feature type="region of interest" description="Disordered" evidence="4">
    <location>
        <begin position="731"/>
        <end position="789"/>
    </location>
</feature>
<reference evidence="7" key="1">
    <citation type="journal article" date="2014" name="Science">
        <title>Nonhuman genetics. Genomic basis for the convergent evolution of electric organs.</title>
        <authorList>
            <person name="Gallant J.R."/>
            <person name="Traeger L.L."/>
            <person name="Volkening J.D."/>
            <person name="Moffett H."/>
            <person name="Chen P.H."/>
            <person name="Novina C.D."/>
            <person name="Phillips G.N.Jr."/>
            <person name="Anand R."/>
            <person name="Wells G.B."/>
            <person name="Pinch M."/>
            <person name="Guth R."/>
            <person name="Unguez G.A."/>
            <person name="Albert J.S."/>
            <person name="Zakon H.H."/>
            <person name="Samanta M.P."/>
            <person name="Sussman M.R."/>
        </authorList>
    </citation>
    <scope>NUCLEOTIDE SEQUENCE [LARGE SCALE GENOMIC DNA]</scope>
</reference>
<evidence type="ECO:0000256" key="2">
    <source>
        <dbReference type="PROSITE-ProRule" id="PRU00035"/>
    </source>
</evidence>
<dbReference type="InterPro" id="IPR036427">
    <property type="entry name" value="Bromodomain-like_sf"/>
</dbReference>
<feature type="domain" description="Bromo" evidence="5">
    <location>
        <begin position="77"/>
        <end position="122"/>
    </location>
</feature>